<dbReference type="EMBL" id="SLXH01000042">
    <property type="protein sequence ID" value="TCP11631.1"/>
    <property type="molecule type" value="Genomic_DNA"/>
</dbReference>
<keyword evidence="6" id="KW-0653">Protein transport</keyword>
<dbReference type="GO" id="GO:0015031">
    <property type="term" value="P:protein transport"/>
    <property type="evidence" value="ECO:0007669"/>
    <property type="project" value="UniProtKB-KW"/>
</dbReference>
<reference evidence="11 12" key="1">
    <citation type="submission" date="2019-03" db="EMBL/GenBank/DDBJ databases">
        <title>Genomic Encyclopedia of Type Strains, Phase IV (KMG-IV): sequencing the most valuable type-strain genomes for metagenomic binning, comparative biology and taxonomic classification.</title>
        <authorList>
            <person name="Goeker M."/>
        </authorList>
    </citation>
    <scope>NUCLEOTIDE SEQUENCE [LARGE SCALE GENOMIC DNA]</scope>
    <source>
        <strain evidence="11 12">DSM 1837</strain>
    </source>
</reference>
<keyword evidence="3" id="KW-1003">Cell membrane</keyword>
<dbReference type="Proteomes" id="UP000295182">
    <property type="component" value="Unassembled WGS sequence"/>
</dbReference>
<feature type="domain" description="Type II secretion system protein GspC N-terminal" evidence="10">
    <location>
        <begin position="56"/>
        <end position="159"/>
    </location>
</feature>
<feature type="region of interest" description="Disordered" evidence="9">
    <location>
        <begin position="197"/>
        <end position="227"/>
    </location>
</feature>
<comment type="subcellular location">
    <subcellularLocation>
        <location evidence="1">Cell inner membrane</location>
    </subcellularLocation>
</comment>
<comment type="caution">
    <text evidence="11">The sequence shown here is derived from an EMBL/GenBank/DDBJ whole genome shotgun (WGS) entry which is preliminary data.</text>
</comment>
<evidence type="ECO:0000259" key="10">
    <source>
        <dbReference type="Pfam" id="PF11356"/>
    </source>
</evidence>
<evidence type="ECO:0000256" key="6">
    <source>
        <dbReference type="ARBA" id="ARBA00022927"/>
    </source>
</evidence>
<keyword evidence="8" id="KW-0472">Membrane</keyword>
<gene>
    <name evidence="11" type="ORF">EV674_1423</name>
</gene>
<name>A0A4R2MRQ1_9BURK</name>
<dbReference type="RefSeq" id="WP_119012713.1">
    <property type="nucleotide sequence ID" value="NZ_QXNC01000008.1"/>
</dbReference>
<dbReference type="AlphaFoldDB" id="A0A4R2MRQ1"/>
<evidence type="ECO:0000256" key="9">
    <source>
        <dbReference type="SAM" id="MobiDB-lite"/>
    </source>
</evidence>
<evidence type="ECO:0000256" key="4">
    <source>
        <dbReference type="ARBA" id="ARBA00022519"/>
    </source>
</evidence>
<evidence type="ECO:0000256" key="2">
    <source>
        <dbReference type="ARBA" id="ARBA00022448"/>
    </source>
</evidence>
<evidence type="ECO:0000313" key="12">
    <source>
        <dbReference type="Proteomes" id="UP000295182"/>
    </source>
</evidence>
<evidence type="ECO:0000256" key="8">
    <source>
        <dbReference type="ARBA" id="ARBA00023136"/>
    </source>
</evidence>
<dbReference type="InterPro" id="IPR024961">
    <property type="entry name" value="T2SS_GspC_N"/>
</dbReference>
<dbReference type="OrthoDB" id="8814414at2"/>
<evidence type="ECO:0000256" key="7">
    <source>
        <dbReference type="ARBA" id="ARBA00022989"/>
    </source>
</evidence>
<dbReference type="Pfam" id="PF11356">
    <property type="entry name" value="T2SSC"/>
    <property type="match status" value="1"/>
</dbReference>
<feature type="compositionally biased region" description="Pro residues" evidence="9">
    <location>
        <begin position="78"/>
        <end position="94"/>
    </location>
</feature>
<protein>
    <recommendedName>
        <fullName evidence="10">Type II secretion system protein GspC N-terminal domain-containing protein</fullName>
    </recommendedName>
</protein>
<feature type="region of interest" description="Disordered" evidence="9">
    <location>
        <begin position="75"/>
        <end position="96"/>
    </location>
</feature>
<keyword evidence="7" id="KW-1133">Transmembrane helix</keyword>
<dbReference type="GO" id="GO:0005886">
    <property type="term" value="C:plasma membrane"/>
    <property type="evidence" value="ECO:0007669"/>
    <property type="project" value="UniProtKB-SubCell"/>
</dbReference>
<sequence>MKRNALTLLVALNVVLVLVLAALWLHRDGSVRNVRWQAPKPITSDYLQMLPVLPERTRVDTARFMSWLERPLFSVTRRPPPPPPPPSPSTPPAPVDTLADAKLLGVAENGQTGAVILHIGGKSRRVRLNEMVDGGWVLRTVQARSATFDNAGQTRTLQLVRAAVSNYTGAVIPVSAPPVRPPPPAVPVALSQAAAAANAAAQSVPPAPSVSPAPQTSTTRRPIFGGP</sequence>
<evidence type="ECO:0000256" key="5">
    <source>
        <dbReference type="ARBA" id="ARBA00022692"/>
    </source>
</evidence>
<keyword evidence="12" id="KW-1185">Reference proteome</keyword>
<organism evidence="11 12">
    <name type="scientific">Simplicispira metamorpha</name>
    <dbReference type="NCBI Taxonomy" id="80881"/>
    <lineage>
        <taxon>Bacteria</taxon>
        <taxon>Pseudomonadati</taxon>
        <taxon>Pseudomonadota</taxon>
        <taxon>Betaproteobacteria</taxon>
        <taxon>Burkholderiales</taxon>
        <taxon>Comamonadaceae</taxon>
        <taxon>Simplicispira</taxon>
    </lineage>
</organism>
<keyword evidence="2" id="KW-0813">Transport</keyword>
<evidence type="ECO:0000313" key="11">
    <source>
        <dbReference type="EMBL" id="TCP11631.1"/>
    </source>
</evidence>
<evidence type="ECO:0000256" key="3">
    <source>
        <dbReference type="ARBA" id="ARBA00022475"/>
    </source>
</evidence>
<proteinExistence type="predicted"/>
<evidence type="ECO:0000256" key="1">
    <source>
        <dbReference type="ARBA" id="ARBA00004533"/>
    </source>
</evidence>
<keyword evidence="5" id="KW-0812">Transmembrane</keyword>
<keyword evidence="4" id="KW-0997">Cell inner membrane</keyword>
<accession>A0A4R2MRQ1</accession>